<proteinExistence type="inferred from homology"/>
<keyword evidence="3" id="KW-1003">Cell membrane</keyword>
<dbReference type="Pfam" id="PF01757">
    <property type="entry name" value="Acyl_transf_3"/>
    <property type="match status" value="1"/>
</dbReference>
<sequence>MKGKLIWLDNIRVISTLAVVMLHVASPIIPKYGNIPDNIWMIGNIYNGAVRFCVPLFFMLSGALLLSKDYNLNSFLKKRFWRIIPPFIFWSLVYIIYDHVLNGKKSYTLIDFTKLVIRKIFNGSQHHLWFVYTLLGLYLFIPILRKWVKNSSNNEILYFLIIWLVTIIYSLQNYKLYLPKIPLTNFAGYIGYIVLGYYLSNFKIKNKYIPISMFLIGLIITIVGTYGITVSKNEFSEYFYKYLAPNVILSSAGMFLMLKNTSIKNKKTKQIICFFSDQSFGIYLLHLLILTILNFIGINWSFINPIIAIPITTIICFLLSSLTIHLLRKIKYGKYISG</sequence>
<dbReference type="GO" id="GO:0005886">
    <property type="term" value="C:plasma membrane"/>
    <property type="evidence" value="ECO:0007669"/>
    <property type="project" value="UniProtKB-SubCell"/>
</dbReference>
<dbReference type="OrthoDB" id="9810469at2"/>
<dbReference type="AlphaFoldDB" id="A0A1I1Q2B5"/>
<dbReference type="Proteomes" id="UP000199439">
    <property type="component" value="Unassembled WGS sequence"/>
</dbReference>
<evidence type="ECO:0000256" key="3">
    <source>
        <dbReference type="ARBA" id="ARBA00022475"/>
    </source>
</evidence>
<feature type="transmembrane region" description="Helical" evidence="7">
    <location>
        <begin position="12"/>
        <end position="29"/>
    </location>
</feature>
<evidence type="ECO:0000256" key="7">
    <source>
        <dbReference type="SAM" id="Phobius"/>
    </source>
</evidence>
<keyword evidence="10" id="KW-1185">Reference proteome</keyword>
<keyword evidence="9" id="KW-0012">Acyltransferase</keyword>
<keyword evidence="5 7" id="KW-1133">Transmembrane helix</keyword>
<evidence type="ECO:0000256" key="6">
    <source>
        <dbReference type="ARBA" id="ARBA00023136"/>
    </source>
</evidence>
<comment type="similarity">
    <text evidence="2">Belongs to the acyltransferase 3 family.</text>
</comment>
<evidence type="ECO:0000256" key="1">
    <source>
        <dbReference type="ARBA" id="ARBA00004651"/>
    </source>
</evidence>
<evidence type="ECO:0000313" key="10">
    <source>
        <dbReference type="Proteomes" id="UP000199439"/>
    </source>
</evidence>
<evidence type="ECO:0000256" key="2">
    <source>
        <dbReference type="ARBA" id="ARBA00007400"/>
    </source>
</evidence>
<dbReference type="PANTHER" id="PTHR40074">
    <property type="entry name" value="O-ACETYLTRANSFERASE WECH"/>
    <property type="match status" value="1"/>
</dbReference>
<feature type="transmembrane region" description="Helical" evidence="7">
    <location>
        <begin position="242"/>
        <end position="259"/>
    </location>
</feature>
<keyword evidence="6 7" id="KW-0472">Membrane</keyword>
<dbReference type="GO" id="GO:0009246">
    <property type="term" value="P:enterobacterial common antigen biosynthetic process"/>
    <property type="evidence" value="ECO:0007669"/>
    <property type="project" value="TreeGrafter"/>
</dbReference>
<feature type="transmembrane region" description="Helical" evidence="7">
    <location>
        <begin position="306"/>
        <end position="327"/>
    </location>
</feature>
<dbReference type="RefSeq" id="WP_139205234.1">
    <property type="nucleotide sequence ID" value="NZ_FOMI01000005.1"/>
</dbReference>
<feature type="transmembrane region" description="Helical" evidence="7">
    <location>
        <begin position="180"/>
        <end position="199"/>
    </location>
</feature>
<keyword evidence="4 7" id="KW-0812">Transmembrane</keyword>
<evidence type="ECO:0000256" key="4">
    <source>
        <dbReference type="ARBA" id="ARBA00022692"/>
    </source>
</evidence>
<protein>
    <submittedName>
        <fullName evidence="9">Surface polysaccharide O-acyltransferase, integral membrane enzyme</fullName>
    </submittedName>
</protein>
<dbReference type="EMBL" id="FOMI01000005">
    <property type="protein sequence ID" value="SFD16179.1"/>
    <property type="molecule type" value="Genomic_DNA"/>
</dbReference>
<comment type="subcellular location">
    <subcellularLocation>
        <location evidence="1">Cell membrane</location>
        <topology evidence="1">Multi-pass membrane protein</topology>
    </subcellularLocation>
</comment>
<evidence type="ECO:0000313" key="9">
    <source>
        <dbReference type="EMBL" id="SFD16179.1"/>
    </source>
</evidence>
<accession>A0A1I1Q2B5</accession>
<reference evidence="10" key="1">
    <citation type="submission" date="2016-10" db="EMBL/GenBank/DDBJ databases">
        <authorList>
            <person name="Varghese N."/>
            <person name="Submissions S."/>
        </authorList>
    </citation>
    <scope>NUCLEOTIDE SEQUENCE [LARGE SCALE GENOMIC DNA]</scope>
    <source>
        <strain evidence="10">DSM 25730</strain>
    </source>
</reference>
<dbReference type="InterPro" id="IPR002656">
    <property type="entry name" value="Acyl_transf_3_dom"/>
</dbReference>
<keyword evidence="9" id="KW-0808">Transferase</keyword>
<dbReference type="PANTHER" id="PTHR40074:SF2">
    <property type="entry name" value="O-ACETYLTRANSFERASE WECH"/>
    <property type="match status" value="1"/>
</dbReference>
<evidence type="ECO:0000259" key="8">
    <source>
        <dbReference type="Pfam" id="PF01757"/>
    </source>
</evidence>
<name>A0A1I1Q2B5_9FLAO</name>
<feature type="transmembrane region" description="Helical" evidence="7">
    <location>
        <begin position="127"/>
        <end position="144"/>
    </location>
</feature>
<organism evidence="9 10">
    <name type="scientific">Algibacter pectinivorans</name>
    <dbReference type="NCBI Taxonomy" id="870482"/>
    <lineage>
        <taxon>Bacteria</taxon>
        <taxon>Pseudomonadati</taxon>
        <taxon>Bacteroidota</taxon>
        <taxon>Flavobacteriia</taxon>
        <taxon>Flavobacteriales</taxon>
        <taxon>Flavobacteriaceae</taxon>
        <taxon>Algibacter</taxon>
    </lineage>
</organism>
<feature type="transmembrane region" description="Helical" evidence="7">
    <location>
        <begin position="211"/>
        <end position="230"/>
    </location>
</feature>
<dbReference type="STRING" id="870482.SAMN04487987_105124"/>
<gene>
    <name evidence="9" type="ORF">SAMN04487987_105124</name>
</gene>
<dbReference type="GO" id="GO:0016413">
    <property type="term" value="F:O-acetyltransferase activity"/>
    <property type="evidence" value="ECO:0007669"/>
    <property type="project" value="TreeGrafter"/>
</dbReference>
<feature type="domain" description="Acyltransferase 3" evidence="8">
    <location>
        <begin position="6"/>
        <end position="321"/>
    </location>
</feature>
<feature type="transmembrane region" description="Helical" evidence="7">
    <location>
        <begin position="49"/>
        <end position="67"/>
    </location>
</feature>
<evidence type="ECO:0000256" key="5">
    <source>
        <dbReference type="ARBA" id="ARBA00022989"/>
    </source>
</evidence>
<feature type="transmembrane region" description="Helical" evidence="7">
    <location>
        <begin position="280"/>
        <end position="300"/>
    </location>
</feature>
<feature type="transmembrane region" description="Helical" evidence="7">
    <location>
        <begin position="79"/>
        <end position="97"/>
    </location>
</feature>
<feature type="transmembrane region" description="Helical" evidence="7">
    <location>
        <begin position="156"/>
        <end position="174"/>
    </location>
</feature>